<evidence type="ECO:0000256" key="1">
    <source>
        <dbReference type="SAM" id="Phobius"/>
    </source>
</evidence>
<evidence type="ECO:0000313" key="3">
    <source>
        <dbReference type="Proteomes" id="UP001449657"/>
    </source>
</evidence>
<protein>
    <submittedName>
        <fullName evidence="2">Uncharacterized protein</fullName>
    </submittedName>
</protein>
<feature type="transmembrane region" description="Helical" evidence="1">
    <location>
        <begin position="6"/>
        <end position="22"/>
    </location>
</feature>
<dbReference type="Proteomes" id="UP001449657">
    <property type="component" value="Chromosome"/>
</dbReference>
<keyword evidence="1" id="KW-0812">Transmembrane</keyword>
<dbReference type="RefSeq" id="WP_341840873.1">
    <property type="nucleotide sequence ID" value="NZ_CP149792.1"/>
</dbReference>
<sequence>MLYVIIMNLIAFSLILWMWISNRNKIQRLEEFMETGIQASGTIIDYHVKPDSDGDWYAPIVEFTPSGGDRVLLFDTSFKREMPDLNSPILVHFQFGEPKSGVVNIAQKIKDTKGDIVSTGLIIMLFDAYLTYQGITEL</sequence>
<keyword evidence="1" id="KW-1133">Transmembrane helix</keyword>
<name>A0ABZ2Z467_9BACT</name>
<organism evidence="2 3">
    <name type="scientific">Chitinophaga caseinilytica</name>
    <dbReference type="NCBI Taxonomy" id="2267521"/>
    <lineage>
        <taxon>Bacteria</taxon>
        <taxon>Pseudomonadati</taxon>
        <taxon>Bacteroidota</taxon>
        <taxon>Chitinophagia</taxon>
        <taxon>Chitinophagales</taxon>
        <taxon>Chitinophagaceae</taxon>
        <taxon>Chitinophaga</taxon>
    </lineage>
</organism>
<dbReference type="EMBL" id="CP150096">
    <property type="protein sequence ID" value="WZN46132.1"/>
    <property type="molecule type" value="Genomic_DNA"/>
</dbReference>
<accession>A0ABZ2Z467</accession>
<proteinExistence type="predicted"/>
<evidence type="ECO:0000313" key="2">
    <source>
        <dbReference type="EMBL" id="WZN46132.1"/>
    </source>
</evidence>
<keyword evidence="3" id="KW-1185">Reference proteome</keyword>
<keyword evidence="1" id="KW-0472">Membrane</keyword>
<gene>
    <name evidence="2" type="ORF">WJU22_24875</name>
</gene>
<reference evidence="2 3" key="1">
    <citation type="submission" date="2024-03" db="EMBL/GenBank/DDBJ databases">
        <title>Chitinophaga caseinilytica sp. nov., a casein hydrolysing bacterium isolated from forest soil.</title>
        <authorList>
            <person name="Lee D.S."/>
            <person name="Han D.M."/>
            <person name="Baek J.H."/>
            <person name="Choi D.G."/>
            <person name="Jeon J.H."/>
            <person name="Jeon C.O."/>
        </authorList>
    </citation>
    <scope>NUCLEOTIDE SEQUENCE [LARGE SCALE GENOMIC DNA]</scope>
    <source>
        <strain evidence="2 3">KACC 19118</strain>
    </source>
</reference>